<reference evidence="7" key="1">
    <citation type="submission" date="2021-01" db="EMBL/GenBank/DDBJ databases">
        <authorList>
            <person name="Kaushik A."/>
        </authorList>
    </citation>
    <scope>NUCLEOTIDE SEQUENCE</scope>
    <source>
        <strain evidence="7">AG3-T5</strain>
    </source>
</reference>
<proteinExistence type="inferred from homology"/>
<dbReference type="InterPro" id="IPR011990">
    <property type="entry name" value="TPR-like_helical_dom_sf"/>
</dbReference>
<gene>
    <name evidence="7" type="ORF">RDB_LOCUS5374</name>
</gene>
<dbReference type="InterPro" id="IPR019734">
    <property type="entry name" value="TPR_rpt"/>
</dbReference>
<dbReference type="PANTHER" id="PTHR46423:SF1">
    <property type="entry name" value="RNA POLYMERASE II-ASSOCIATED PROTEIN 3"/>
    <property type="match status" value="1"/>
</dbReference>
<dbReference type="PANTHER" id="PTHR46423">
    <property type="entry name" value="RNA POLYMERASE II-ASSOCIATED PROTEIN 3"/>
    <property type="match status" value="1"/>
</dbReference>
<dbReference type="EMBL" id="CAJMWW010000015">
    <property type="protein sequence ID" value="CAE6398648.1"/>
    <property type="molecule type" value="Genomic_DNA"/>
</dbReference>
<dbReference type="Proteomes" id="UP000663841">
    <property type="component" value="Unassembled WGS sequence"/>
</dbReference>
<accession>A0A8H3A280</accession>
<evidence type="ECO:0000256" key="1">
    <source>
        <dbReference type="ARBA" id="ARBA00022737"/>
    </source>
</evidence>
<feature type="compositionally biased region" description="Low complexity" evidence="5">
    <location>
        <begin position="215"/>
        <end position="227"/>
    </location>
</feature>
<keyword evidence="2" id="KW-0802">TPR repeat</keyword>
<feature type="region of interest" description="Disordered" evidence="5">
    <location>
        <begin position="113"/>
        <end position="291"/>
    </location>
</feature>
<feature type="compositionally biased region" description="Polar residues" evidence="5">
    <location>
        <begin position="236"/>
        <end position="247"/>
    </location>
</feature>
<dbReference type="SMART" id="SM00028">
    <property type="entry name" value="TPR"/>
    <property type="match status" value="2"/>
</dbReference>
<feature type="compositionally biased region" description="Low complexity" evidence="5">
    <location>
        <begin position="192"/>
        <end position="201"/>
    </location>
</feature>
<dbReference type="AlphaFoldDB" id="A0A8H3A280"/>
<organism evidence="7 8">
    <name type="scientific">Rhizoctonia solani</name>
    <dbReference type="NCBI Taxonomy" id="456999"/>
    <lineage>
        <taxon>Eukaryota</taxon>
        <taxon>Fungi</taxon>
        <taxon>Dikarya</taxon>
        <taxon>Basidiomycota</taxon>
        <taxon>Agaricomycotina</taxon>
        <taxon>Agaricomycetes</taxon>
        <taxon>Cantharellales</taxon>
        <taxon>Ceratobasidiaceae</taxon>
        <taxon>Rhizoctonia</taxon>
    </lineage>
</organism>
<dbReference type="Gene3D" id="1.25.40.10">
    <property type="entry name" value="Tetratricopeptide repeat domain"/>
    <property type="match status" value="1"/>
</dbReference>
<feature type="compositionally biased region" description="Low complexity" evidence="5">
    <location>
        <begin position="248"/>
        <end position="263"/>
    </location>
</feature>
<evidence type="ECO:0000259" key="6">
    <source>
        <dbReference type="Pfam" id="PF13877"/>
    </source>
</evidence>
<dbReference type="GO" id="GO:0101031">
    <property type="term" value="C:protein folding chaperone complex"/>
    <property type="evidence" value="ECO:0007669"/>
    <property type="project" value="TreeGrafter"/>
</dbReference>
<dbReference type="InterPro" id="IPR051966">
    <property type="entry name" value="RPAP3"/>
</dbReference>
<evidence type="ECO:0000256" key="5">
    <source>
        <dbReference type="SAM" id="MobiDB-lite"/>
    </source>
</evidence>
<comment type="similarity">
    <text evidence="3">Belongs to the RPAP3 family.</text>
</comment>
<dbReference type="SUPFAM" id="SSF48452">
    <property type="entry name" value="TPR-like"/>
    <property type="match status" value="1"/>
</dbReference>
<feature type="region of interest" description="Disordered" evidence="5">
    <location>
        <begin position="1"/>
        <end position="22"/>
    </location>
</feature>
<dbReference type="Pfam" id="PF13877">
    <property type="entry name" value="RPAP3_C"/>
    <property type="match status" value="1"/>
</dbReference>
<protein>
    <recommendedName>
        <fullName evidence="4">RNA polymerase II-associated protein 3</fullName>
    </recommendedName>
</protein>
<evidence type="ECO:0000313" key="8">
    <source>
        <dbReference type="Proteomes" id="UP000663841"/>
    </source>
</evidence>
<evidence type="ECO:0000256" key="2">
    <source>
        <dbReference type="ARBA" id="ARBA00022803"/>
    </source>
</evidence>
<evidence type="ECO:0000256" key="4">
    <source>
        <dbReference type="ARBA" id="ARBA00040133"/>
    </source>
</evidence>
<name>A0A8H3A280_9AGAM</name>
<keyword evidence="1" id="KW-0677">Repeat</keyword>
<feature type="compositionally biased region" description="Basic and acidic residues" evidence="5">
    <location>
        <begin position="1"/>
        <end position="15"/>
    </location>
</feature>
<evidence type="ECO:0000256" key="3">
    <source>
        <dbReference type="ARBA" id="ARBA00038275"/>
    </source>
</evidence>
<feature type="domain" description="RNA-polymerase II-associated protein 3-like C-terminal" evidence="6">
    <location>
        <begin position="296"/>
        <end position="391"/>
    </location>
</feature>
<evidence type="ECO:0000313" key="7">
    <source>
        <dbReference type="EMBL" id="CAE6398648.1"/>
    </source>
</evidence>
<dbReference type="InterPro" id="IPR025986">
    <property type="entry name" value="RPAP3-like_C"/>
</dbReference>
<sequence length="418" mass="44496">MAAAEHKEKARERRVQGGAIIADGTDPTFPLNRAAAYLKLNKNEDAERDCTTVLKLQSNNVKALFRRAQARVALGKLSDARADLVAAAKAEPGNVAVRTEFTKVEGLIAEAAKKPHPRKAKAGKGTPISLPTRAPAPPEPSGTPYRRRVPITIVNDDTPEQDTKTETHKPKVVPAEVATPLKSILKNPSPSPSDHPSASLPVDPSVVSKPDSFLTPVSTRSLSSSELPSRKDPVNISVTSTTIPTQLPTSPSPSITASPPKASNTTVLDPTIPTPPASKSTDGPSPAFPLRPDPVPPTLLGFLQKWSNTRTDADRASVLYTVPPSSIPSLFGPTLESPLLGAMLSALSWSLGSAPNLPAADIPQRTLAYIIALAQVPRFSTLILFLDAAERKYAKDIWDGLEQSGVEMDSGERKKWGC</sequence>
<comment type="caution">
    <text evidence="7">The sequence shown here is derived from an EMBL/GenBank/DDBJ whole genome shotgun (WGS) entry which is preliminary data.</text>
</comment>